<gene>
    <name evidence="1" type="ORF">BDCG_04631</name>
</gene>
<keyword evidence="2" id="KW-1185">Reference proteome</keyword>
<accession>A0ABP2EYZ6</accession>
<organism evidence="1 2">
    <name type="scientific">Ajellomyces dermatitidis (strain ER-3 / ATCC MYA-2586)</name>
    <name type="common">Blastomyces dermatitidis</name>
    <dbReference type="NCBI Taxonomy" id="559297"/>
    <lineage>
        <taxon>Eukaryota</taxon>
        <taxon>Fungi</taxon>
        <taxon>Dikarya</taxon>
        <taxon>Ascomycota</taxon>
        <taxon>Pezizomycotina</taxon>
        <taxon>Eurotiomycetes</taxon>
        <taxon>Eurotiomycetidae</taxon>
        <taxon>Onygenales</taxon>
        <taxon>Ajellomycetaceae</taxon>
        <taxon>Blastomyces</taxon>
    </lineage>
</organism>
<dbReference type="GeneID" id="69026745"/>
<proteinExistence type="predicted"/>
<dbReference type="RefSeq" id="XP_045276417.1">
    <property type="nucleotide sequence ID" value="XM_045420280.1"/>
</dbReference>
<evidence type="ECO:0000313" key="1">
    <source>
        <dbReference type="EMBL" id="EEQ89511.2"/>
    </source>
</evidence>
<dbReference type="Proteomes" id="UP000002039">
    <property type="component" value="Unassembled WGS sequence"/>
</dbReference>
<protein>
    <submittedName>
        <fullName evidence="1">Uncharacterized protein</fullName>
    </submittedName>
</protein>
<sequence>MKEESISIRTKTTVTWTWTWTSIPTMDIPTPPPAPTPAGTVTAHQHPSFIAVRSLRVASARTQPVHTYLHTYIGRQRTKSPNPHTRASIPPRTRWITAGIPPNADNDHPFHGPASTRTEMYMYLNI</sequence>
<name>A0ABP2EYZ6_AJEDR</name>
<reference evidence="2" key="1">
    <citation type="journal article" date="2015" name="PLoS Genet.">
        <title>The dynamic genome and transcriptome of the human fungal pathogen Blastomyces and close relative Emmonsia.</title>
        <authorList>
            <person name="Munoz J.F."/>
            <person name="Gauthier G.M."/>
            <person name="Desjardins C.A."/>
            <person name="Gallo J.E."/>
            <person name="Holder J."/>
            <person name="Sullivan T.D."/>
            <person name="Marty A.J."/>
            <person name="Carmen J.C."/>
            <person name="Chen Z."/>
            <person name="Ding L."/>
            <person name="Gujja S."/>
            <person name="Magrini V."/>
            <person name="Misas E."/>
            <person name="Mitreva M."/>
            <person name="Priest M."/>
            <person name="Saif S."/>
            <person name="Whiston E.A."/>
            <person name="Young S."/>
            <person name="Zeng Q."/>
            <person name="Goldman W.E."/>
            <person name="Mardis E.R."/>
            <person name="Taylor J.W."/>
            <person name="McEwen J.G."/>
            <person name="Clay O.K."/>
            <person name="Klein B.S."/>
            <person name="Cuomo C.A."/>
        </authorList>
    </citation>
    <scope>NUCLEOTIDE SEQUENCE [LARGE SCALE GENOMIC DNA]</scope>
    <source>
        <strain evidence="2">ER-3 / ATCC MYA-2586</strain>
    </source>
</reference>
<dbReference type="EMBL" id="EQ999976">
    <property type="protein sequence ID" value="EEQ89511.2"/>
    <property type="molecule type" value="Genomic_DNA"/>
</dbReference>
<evidence type="ECO:0000313" key="2">
    <source>
        <dbReference type="Proteomes" id="UP000002039"/>
    </source>
</evidence>